<dbReference type="RefSeq" id="WP_344742370.1">
    <property type="nucleotide sequence ID" value="NZ_BAABAY010000008.1"/>
</dbReference>
<dbReference type="Proteomes" id="UP001610100">
    <property type="component" value="Unassembled WGS sequence"/>
</dbReference>
<keyword evidence="2" id="KW-0175">Coiled coil</keyword>
<feature type="repeat" description="TPR" evidence="1">
    <location>
        <begin position="333"/>
        <end position="366"/>
    </location>
</feature>
<name>A0ABW7N248_9FLAO</name>
<reference evidence="4 5" key="1">
    <citation type="submission" date="2024-02" db="EMBL/GenBank/DDBJ databases">
        <title>A Gaetbulibacter species isolated from tidal flats and genomic insights of their niches.</title>
        <authorList>
            <person name="Ye Y."/>
        </authorList>
    </citation>
    <scope>NUCLEOTIDE SEQUENCE [LARGE SCALE GENOMIC DNA]</scope>
    <source>
        <strain evidence="4 5">KYW382</strain>
    </source>
</reference>
<feature type="signal peptide" evidence="3">
    <location>
        <begin position="1"/>
        <end position="20"/>
    </location>
</feature>
<evidence type="ECO:0000313" key="4">
    <source>
        <dbReference type="EMBL" id="MFH6773137.1"/>
    </source>
</evidence>
<keyword evidence="1" id="KW-0802">TPR repeat</keyword>
<feature type="coiled-coil region" evidence="2">
    <location>
        <begin position="181"/>
        <end position="208"/>
    </location>
</feature>
<gene>
    <name evidence="4" type="ORF">V8G58_14430</name>
</gene>
<dbReference type="Pfam" id="PF13181">
    <property type="entry name" value="TPR_8"/>
    <property type="match status" value="1"/>
</dbReference>
<proteinExistence type="predicted"/>
<evidence type="ECO:0000256" key="1">
    <source>
        <dbReference type="PROSITE-ProRule" id="PRU00339"/>
    </source>
</evidence>
<accession>A0ABW7N248</accession>
<dbReference type="EMBL" id="JBAWKB010000007">
    <property type="protein sequence ID" value="MFH6773137.1"/>
    <property type="molecule type" value="Genomic_DNA"/>
</dbReference>
<feature type="chain" id="PRO_5046245060" evidence="3">
    <location>
        <begin position="21"/>
        <end position="459"/>
    </location>
</feature>
<protein>
    <submittedName>
        <fullName evidence="4">Tetratricopeptide repeat protein</fullName>
    </submittedName>
</protein>
<dbReference type="PROSITE" id="PS50005">
    <property type="entry name" value="TPR"/>
    <property type="match status" value="2"/>
</dbReference>
<keyword evidence="3" id="KW-0732">Signal</keyword>
<sequence length="459" mass="52549">MKTKISLFVLVLVGLQIGFAQENECDTKLQIFHQDVKSGNTDAAYDLWMYVRKNCPKYSLAIYTDGEKILTDKIEKSSGSEKVDFVNDLVKLWDERAENFPGKTPKGEFGAQACQLIYEHRDLLKKTDEDLYKCFDEVYKTDKETFTNPKSLYTYFSLMVQLFDAGKKPGAELFSKYDDVSDKVDDEVENYSRKLNELIQKMDEGSKLTSKEEQYKKFYESYLRAYDQISEGISGLLGDRAKCNILIPIYTRDFEENKANSLWLKRAVSRMFQKECTDDPLYEKLVIAYDKVSPSAETKYWVGTLLMRNGKETDAMDYFQQSYELTTDAIDKSNIAMRIGLILKKKGRYSAARNYFNDALKLNPSNGKPHLAIADMYADSANDCGDTNFNKRAVYWLAADEAQKAGRVDPTLKKHAEASVANYLAKAPTKTEIFQFERGGEVINIGCWINRSVTVPRIK</sequence>
<keyword evidence="5" id="KW-1185">Reference proteome</keyword>
<dbReference type="PROSITE" id="PS50293">
    <property type="entry name" value="TPR_REGION"/>
    <property type="match status" value="1"/>
</dbReference>
<evidence type="ECO:0000256" key="3">
    <source>
        <dbReference type="SAM" id="SignalP"/>
    </source>
</evidence>
<comment type="caution">
    <text evidence="4">The sequence shown here is derived from an EMBL/GenBank/DDBJ whole genome shotgun (WGS) entry which is preliminary data.</text>
</comment>
<dbReference type="InterPro" id="IPR019734">
    <property type="entry name" value="TPR_rpt"/>
</dbReference>
<dbReference type="SUPFAM" id="SSF48452">
    <property type="entry name" value="TPR-like"/>
    <property type="match status" value="1"/>
</dbReference>
<organism evidence="4 5">
    <name type="scientific">Gaetbulibacter aestuarii</name>
    <dbReference type="NCBI Taxonomy" id="1502358"/>
    <lineage>
        <taxon>Bacteria</taxon>
        <taxon>Pseudomonadati</taxon>
        <taxon>Bacteroidota</taxon>
        <taxon>Flavobacteriia</taxon>
        <taxon>Flavobacteriales</taxon>
        <taxon>Flavobacteriaceae</taxon>
        <taxon>Gaetbulibacter</taxon>
    </lineage>
</organism>
<evidence type="ECO:0000313" key="5">
    <source>
        <dbReference type="Proteomes" id="UP001610100"/>
    </source>
</evidence>
<dbReference type="InterPro" id="IPR011990">
    <property type="entry name" value="TPR-like_helical_dom_sf"/>
</dbReference>
<dbReference type="Gene3D" id="1.25.40.10">
    <property type="entry name" value="Tetratricopeptide repeat domain"/>
    <property type="match status" value="1"/>
</dbReference>
<evidence type="ECO:0000256" key="2">
    <source>
        <dbReference type="SAM" id="Coils"/>
    </source>
</evidence>
<feature type="repeat" description="TPR" evidence="1">
    <location>
        <begin position="296"/>
        <end position="329"/>
    </location>
</feature>
<dbReference type="SMART" id="SM00028">
    <property type="entry name" value="TPR"/>
    <property type="match status" value="2"/>
</dbReference>